<gene>
    <name evidence="9" type="ORF">SAMN05443377_1195</name>
</gene>
<dbReference type="InterPro" id="IPR011701">
    <property type="entry name" value="MFS"/>
</dbReference>
<feature type="transmembrane region" description="Helical" evidence="7">
    <location>
        <begin position="155"/>
        <end position="179"/>
    </location>
</feature>
<sequence length="494" mass="50586">MEQQSNPSHAPATGASGSGRPQSLRAAWPALTGLAAVFLIEMLDTSVLNVALPTIAKDLSASASELQWASGAYALVFGGLMLAFGTIADRFGRRRMMLVGLALFGLASLSILLVTHPLGLVAVRVAIGVAAAMTAPGSMALSFRLFDDDALRVRATALISTVGLVGLAIGPTVGGLLLAVAPWQVLLLLNVPIAILAFGGVRFGIRADRPDELHRVPVDIVGALLGTATIVLALLAPTLFIDLGGHNPWPWVAAGAAVAGLIGFVLRQRLAAHPLIDLALFRRPSVATGLTYQAALGLATAGLGYTVTLQLQLAWGWPPALAALGTLPQVLTMIAIAPLVERIVKKVGMDKAGLYGSSAVVAGLLVYALLGRYSYALIALALVLVAAGMRITMITATINVMRGLPPERTSIGAALNDTAQEVAAGIGIAVVGLVIAASIAGALTGAAWTPTETAAFENSVTLGVLILTAVAVALLATALIRTARTRTPNPAPSK</sequence>
<dbReference type="SUPFAM" id="SSF103473">
    <property type="entry name" value="MFS general substrate transporter"/>
    <property type="match status" value="1"/>
</dbReference>
<feature type="transmembrane region" description="Helical" evidence="7">
    <location>
        <begin position="352"/>
        <end position="370"/>
    </location>
</feature>
<keyword evidence="3 7" id="KW-0812">Transmembrane</keyword>
<evidence type="ECO:0000256" key="5">
    <source>
        <dbReference type="ARBA" id="ARBA00023136"/>
    </source>
</evidence>
<evidence type="ECO:0000256" key="1">
    <source>
        <dbReference type="ARBA" id="ARBA00004651"/>
    </source>
</evidence>
<dbReference type="STRING" id="64702.SAMN05443377_1195"/>
<feature type="transmembrane region" description="Helical" evidence="7">
    <location>
        <begin position="96"/>
        <end position="115"/>
    </location>
</feature>
<dbReference type="PANTHER" id="PTHR42718">
    <property type="entry name" value="MAJOR FACILITATOR SUPERFAMILY MULTIDRUG TRANSPORTER MFSC"/>
    <property type="match status" value="1"/>
</dbReference>
<feature type="region of interest" description="Disordered" evidence="6">
    <location>
        <begin position="1"/>
        <end position="21"/>
    </location>
</feature>
<keyword evidence="5 7" id="KW-0472">Membrane</keyword>
<dbReference type="Proteomes" id="UP000198815">
    <property type="component" value="Unassembled WGS sequence"/>
</dbReference>
<evidence type="ECO:0000256" key="4">
    <source>
        <dbReference type="ARBA" id="ARBA00022989"/>
    </source>
</evidence>
<organism evidence="9 10">
    <name type="scientific">Propionibacterium cyclohexanicum</name>
    <dbReference type="NCBI Taxonomy" id="64702"/>
    <lineage>
        <taxon>Bacteria</taxon>
        <taxon>Bacillati</taxon>
        <taxon>Actinomycetota</taxon>
        <taxon>Actinomycetes</taxon>
        <taxon>Propionibacteriales</taxon>
        <taxon>Propionibacteriaceae</taxon>
        <taxon>Propionibacterium</taxon>
    </lineage>
</organism>
<reference evidence="9 10" key="1">
    <citation type="submission" date="2016-10" db="EMBL/GenBank/DDBJ databases">
        <authorList>
            <person name="de Groot N.N."/>
        </authorList>
    </citation>
    <scope>NUCLEOTIDE SEQUENCE [LARGE SCALE GENOMIC DNA]</scope>
    <source>
        <strain evidence="9 10">DSM 16859</strain>
    </source>
</reference>
<keyword evidence="10" id="KW-1185">Reference proteome</keyword>
<dbReference type="RefSeq" id="WP_091970323.1">
    <property type="nucleotide sequence ID" value="NZ_FOGZ01000019.1"/>
</dbReference>
<keyword evidence="4 7" id="KW-1133">Transmembrane helix</keyword>
<dbReference type="Gene3D" id="1.20.1720.10">
    <property type="entry name" value="Multidrug resistance protein D"/>
    <property type="match status" value="1"/>
</dbReference>
<feature type="transmembrane region" description="Helical" evidence="7">
    <location>
        <begin position="376"/>
        <end position="401"/>
    </location>
</feature>
<accession>A0A1H9T5H3</accession>
<evidence type="ECO:0000256" key="2">
    <source>
        <dbReference type="ARBA" id="ARBA00022448"/>
    </source>
</evidence>
<dbReference type="PROSITE" id="PS50850">
    <property type="entry name" value="MFS"/>
    <property type="match status" value="1"/>
</dbReference>
<dbReference type="PRINTS" id="PR01036">
    <property type="entry name" value="TCRTETB"/>
</dbReference>
<protein>
    <submittedName>
        <fullName evidence="9">Major Facilitator Superfamily protein</fullName>
    </submittedName>
</protein>
<dbReference type="AlphaFoldDB" id="A0A1H9T5H3"/>
<dbReference type="Pfam" id="PF07690">
    <property type="entry name" value="MFS_1"/>
    <property type="match status" value="1"/>
</dbReference>
<feature type="transmembrane region" description="Helical" evidence="7">
    <location>
        <begin position="460"/>
        <end position="480"/>
    </location>
</feature>
<evidence type="ECO:0000259" key="8">
    <source>
        <dbReference type="PROSITE" id="PS50850"/>
    </source>
</evidence>
<comment type="subcellular location">
    <subcellularLocation>
        <location evidence="1">Cell membrane</location>
        <topology evidence="1">Multi-pass membrane protein</topology>
    </subcellularLocation>
</comment>
<dbReference type="GO" id="GO:0022857">
    <property type="term" value="F:transmembrane transporter activity"/>
    <property type="evidence" value="ECO:0007669"/>
    <property type="project" value="InterPro"/>
</dbReference>
<dbReference type="GO" id="GO:0005886">
    <property type="term" value="C:plasma membrane"/>
    <property type="evidence" value="ECO:0007669"/>
    <property type="project" value="UniProtKB-SubCell"/>
</dbReference>
<keyword evidence="2" id="KW-0813">Transport</keyword>
<dbReference type="CDD" id="cd17321">
    <property type="entry name" value="MFS_MMR_MDR_like"/>
    <property type="match status" value="1"/>
</dbReference>
<dbReference type="PANTHER" id="PTHR42718:SF9">
    <property type="entry name" value="MAJOR FACILITATOR SUPERFAMILY MULTIDRUG TRANSPORTER MFSC"/>
    <property type="match status" value="1"/>
</dbReference>
<proteinExistence type="predicted"/>
<feature type="transmembrane region" description="Helical" evidence="7">
    <location>
        <begin position="320"/>
        <end position="340"/>
    </location>
</feature>
<name>A0A1H9T5H3_9ACTN</name>
<feature type="transmembrane region" description="Helical" evidence="7">
    <location>
        <begin position="286"/>
        <end position="308"/>
    </location>
</feature>
<feature type="transmembrane region" description="Helical" evidence="7">
    <location>
        <begin position="185"/>
        <end position="205"/>
    </location>
</feature>
<evidence type="ECO:0000313" key="9">
    <source>
        <dbReference type="EMBL" id="SER92495.1"/>
    </source>
</evidence>
<dbReference type="InterPro" id="IPR020846">
    <property type="entry name" value="MFS_dom"/>
</dbReference>
<evidence type="ECO:0000256" key="6">
    <source>
        <dbReference type="SAM" id="MobiDB-lite"/>
    </source>
</evidence>
<dbReference type="OrthoDB" id="7375466at2"/>
<evidence type="ECO:0000256" key="3">
    <source>
        <dbReference type="ARBA" id="ARBA00022692"/>
    </source>
</evidence>
<dbReference type="InterPro" id="IPR036259">
    <property type="entry name" value="MFS_trans_sf"/>
</dbReference>
<evidence type="ECO:0000313" key="10">
    <source>
        <dbReference type="Proteomes" id="UP000198815"/>
    </source>
</evidence>
<dbReference type="Gene3D" id="1.20.1250.20">
    <property type="entry name" value="MFS general substrate transporter like domains"/>
    <property type="match status" value="1"/>
</dbReference>
<feature type="domain" description="Major facilitator superfamily (MFS) profile" evidence="8">
    <location>
        <begin position="30"/>
        <end position="486"/>
    </location>
</feature>
<feature type="transmembrane region" description="Helical" evidence="7">
    <location>
        <begin position="217"/>
        <end position="236"/>
    </location>
</feature>
<feature type="transmembrane region" description="Helical" evidence="7">
    <location>
        <begin position="248"/>
        <end position="266"/>
    </location>
</feature>
<feature type="transmembrane region" description="Helical" evidence="7">
    <location>
        <begin position="66"/>
        <end position="84"/>
    </location>
</feature>
<feature type="transmembrane region" description="Helical" evidence="7">
    <location>
        <begin position="121"/>
        <end position="143"/>
    </location>
</feature>
<dbReference type="EMBL" id="FOGZ01000019">
    <property type="protein sequence ID" value="SER92495.1"/>
    <property type="molecule type" value="Genomic_DNA"/>
</dbReference>
<feature type="transmembrane region" description="Helical" evidence="7">
    <location>
        <begin position="422"/>
        <end position="448"/>
    </location>
</feature>
<evidence type="ECO:0000256" key="7">
    <source>
        <dbReference type="SAM" id="Phobius"/>
    </source>
</evidence>